<evidence type="ECO:0000313" key="4">
    <source>
        <dbReference type="Proteomes" id="UP000033202"/>
    </source>
</evidence>
<feature type="domain" description="Ice-binding protein C-terminal" evidence="2">
    <location>
        <begin position="172"/>
        <end position="196"/>
    </location>
</feature>
<proteinExistence type="predicted"/>
<protein>
    <recommendedName>
        <fullName evidence="2">Ice-binding protein C-terminal domain-containing protein</fullName>
    </recommendedName>
</protein>
<evidence type="ECO:0000313" key="3">
    <source>
        <dbReference type="EMBL" id="GAO39889.1"/>
    </source>
</evidence>
<keyword evidence="4" id="KW-1185">Reference proteome</keyword>
<feature type="signal peptide" evidence="1">
    <location>
        <begin position="1"/>
        <end position="19"/>
    </location>
</feature>
<dbReference type="RefSeq" id="WP_084689502.1">
    <property type="nucleotide sequence ID" value="NZ_BBWU01000039.1"/>
</dbReference>
<dbReference type="Pfam" id="PF07589">
    <property type="entry name" value="PEP-CTERM"/>
    <property type="match status" value="1"/>
</dbReference>
<dbReference type="NCBIfam" id="TIGR02595">
    <property type="entry name" value="PEP_CTERM"/>
    <property type="match status" value="1"/>
</dbReference>
<comment type="caution">
    <text evidence="3">The sequence shown here is derived from an EMBL/GenBank/DDBJ whole genome shotgun (WGS) entry which is preliminary data.</text>
</comment>
<dbReference type="NCBIfam" id="NF035944">
    <property type="entry name" value="PEPxxWA-CTERM"/>
    <property type="match status" value="1"/>
</dbReference>
<accession>A0A0E9MQT5</accession>
<dbReference type="Proteomes" id="UP000033202">
    <property type="component" value="Unassembled WGS sequence"/>
</dbReference>
<dbReference type="EMBL" id="BBWU01000039">
    <property type="protein sequence ID" value="GAO39889.1"/>
    <property type="molecule type" value="Genomic_DNA"/>
</dbReference>
<feature type="chain" id="PRO_5002429620" description="Ice-binding protein C-terminal domain-containing protein" evidence="1">
    <location>
        <begin position="20"/>
        <end position="210"/>
    </location>
</feature>
<dbReference type="AlphaFoldDB" id="A0A0E9MQT5"/>
<keyword evidence="1" id="KW-0732">Signal</keyword>
<name>A0A0E9MQT5_9SPHN</name>
<gene>
    <name evidence="3" type="ORF">SCH01S_39_01740</name>
</gene>
<dbReference type="InterPro" id="IPR013424">
    <property type="entry name" value="Ice-binding_C"/>
</dbReference>
<organism evidence="3 4">
    <name type="scientific">Sphingomonas changbaiensis NBRC 104936</name>
    <dbReference type="NCBI Taxonomy" id="1219043"/>
    <lineage>
        <taxon>Bacteria</taxon>
        <taxon>Pseudomonadati</taxon>
        <taxon>Pseudomonadota</taxon>
        <taxon>Alphaproteobacteria</taxon>
        <taxon>Sphingomonadales</taxon>
        <taxon>Sphingomonadaceae</taxon>
        <taxon>Sphingomonas</taxon>
    </lineage>
</organism>
<evidence type="ECO:0000256" key="1">
    <source>
        <dbReference type="SAM" id="SignalP"/>
    </source>
</evidence>
<reference evidence="3 4" key="1">
    <citation type="submission" date="2015-04" db="EMBL/GenBank/DDBJ databases">
        <title>Whole genome shotgun sequence of Sphingomonas changbaiensis NBRC 104936.</title>
        <authorList>
            <person name="Katano-Makiyama Y."/>
            <person name="Hosoyama A."/>
            <person name="Hashimoto M."/>
            <person name="Noguchi M."/>
            <person name="Tsuchikane K."/>
            <person name="Ohji S."/>
            <person name="Yamazoe A."/>
            <person name="Ichikawa N."/>
            <person name="Kimura A."/>
            <person name="Fujita N."/>
        </authorList>
    </citation>
    <scope>NUCLEOTIDE SEQUENCE [LARGE SCALE GENOMIC DNA]</scope>
    <source>
        <strain evidence="3 4">NBRC 104936</strain>
    </source>
</reference>
<sequence length="210" mass="22764">MRRVLLAGLAFGLGVPASATVTVYTDPVAFKAAAGGQVTRFNFPFRDEDREYIPIGPEYQFRDILFESGLLASFNDEHFVYGTESVSGPRYLDTYSSLHVTTPRHVLGLYLGTYYDCCDLQITYQLGSKSGSVQMPTYGTATFLGVIDTSGPVDWTLRSTGLDLAVASILTPVPEPATWTMMLGGFGMLGWAVGRKKFRLAQGTTAAATS</sequence>
<evidence type="ECO:0000259" key="2">
    <source>
        <dbReference type="Pfam" id="PF07589"/>
    </source>
</evidence>